<evidence type="ECO:0000259" key="1">
    <source>
        <dbReference type="Pfam" id="PF02911"/>
    </source>
</evidence>
<dbReference type="Pfam" id="PF00378">
    <property type="entry name" value="ECH_1"/>
    <property type="match status" value="1"/>
</dbReference>
<dbReference type="RefSeq" id="WP_270109571.1">
    <property type="nucleotide sequence ID" value="NZ_JAPZVP010000005.1"/>
</dbReference>
<feature type="domain" description="Formyl transferase C-terminal" evidence="1">
    <location>
        <begin position="182"/>
        <end position="256"/>
    </location>
</feature>
<dbReference type="InterPro" id="IPR029045">
    <property type="entry name" value="ClpP/crotonase-like_dom_sf"/>
</dbReference>
<dbReference type="CDD" id="cd06558">
    <property type="entry name" value="crotonase-like"/>
    <property type="match status" value="1"/>
</dbReference>
<dbReference type="InterPro" id="IPR001753">
    <property type="entry name" value="Enoyl-CoA_hydra/iso"/>
</dbReference>
<name>A0A9X3P7I2_9ACTN</name>
<evidence type="ECO:0000313" key="2">
    <source>
        <dbReference type="EMBL" id="MDA1359707.1"/>
    </source>
</evidence>
<dbReference type="EMBL" id="JAPZVP010000005">
    <property type="protein sequence ID" value="MDA1359707.1"/>
    <property type="molecule type" value="Genomic_DNA"/>
</dbReference>
<dbReference type="InterPro" id="IPR011034">
    <property type="entry name" value="Formyl_transferase-like_C_sf"/>
</dbReference>
<accession>A0A9X3P7I2</accession>
<dbReference type="InterPro" id="IPR047180">
    <property type="entry name" value="HoxX-like"/>
</dbReference>
<evidence type="ECO:0000313" key="3">
    <source>
        <dbReference type="Proteomes" id="UP001146067"/>
    </source>
</evidence>
<dbReference type="SUPFAM" id="SSF53328">
    <property type="entry name" value="Formyltransferase"/>
    <property type="match status" value="1"/>
</dbReference>
<dbReference type="AlphaFoldDB" id="A0A9X3P7I2"/>
<comment type="caution">
    <text evidence="2">The sequence shown here is derived from an EMBL/GenBank/DDBJ whole genome shotgun (WGS) entry which is preliminary data.</text>
</comment>
<sequence>MKILLLASAFNGLTQRVWCALREQGHEVGVELAPAHSTPESMTHAVERIDPDLILCPFLKHRVPEDVWRRWTTVIIHPGPVGDRGPSSLDHTLLGQSPRWGVTALSAVEEMDAGPVWACSTFDVPDGITKSALYNSRVADAAMECVATVVRKVKNGERPVPAEDLPLPVPGTGELPLLRRNAFALDWRASAFELARRIAAADGAPGAPAVLDGRTYCLFDATATSEDTGAEPGTIVGRDCESIAFATGRGTLWVGYAALLEKPDASSGRKLPKRGPKLPAAMVVNAASAPFKPAPEAIAETLYHREGDIGYLTIRSYNGAMHTEQCRRLTGAVEKALTEDTRILVLTGTEHAFSNGIHLGVIDAAADPAAEAWDNINAIDDLCLAIAAADQLTVAAFSANAGAGGVMAALCADVTVARDGTVLNPYYDMGIFGSELHTWSVANRVGEQTAARLLGEKLPISAAEAKQIGLIGAVGPRDWDEFQRWLRAVAIGYNEPVTRGRMFAAKARRRAESKPLSYYRTIELAEMARDMFDDRHGFDAKRRAFLGKSAPTETPEKLRFR</sequence>
<dbReference type="SUPFAM" id="SSF52096">
    <property type="entry name" value="ClpP/crotonase"/>
    <property type="match status" value="1"/>
</dbReference>
<dbReference type="Gene3D" id="3.40.50.12230">
    <property type="match status" value="1"/>
</dbReference>
<dbReference type="PANTHER" id="PTHR43388:SF1">
    <property type="entry name" value="HYDROGENASE MATURATION FACTOR HOXX"/>
    <property type="match status" value="1"/>
</dbReference>
<protein>
    <submittedName>
        <fullName evidence="2">Enoyl-CoA hydratase-related protein</fullName>
    </submittedName>
</protein>
<dbReference type="PANTHER" id="PTHR43388">
    <property type="entry name" value="HYDROGENASE MATURATION FACTOR HOXX"/>
    <property type="match status" value="1"/>
</dbReference>
<dbReference type="InterPro" id="IPR036477">
    <property type="entry name" value="Formyl_transf_N_sf"/>
</dbReference>
<dbReference type="CDD" id="cd08650">
    <property type="entry name" value="FMT_core_HypX_N"/>
    <property type="match status" value="1"/>
</dbReference>
<gene>
    <name evidence="2" type="ORF">O1R50_08740</name>
</gene>
<dbReference type="Pfam" id="PF02911">
    <property type="entry name" value="Formyl_trans_C"/>
    <property type="match status" value="1"/>
</dbReference>
<dbReference type="Gene3D" id="3.90.226.10">
    <property type="entry name" value="2-enoyl-CoA Hydratase, Chain A, domain 1"/>
    <property type="match status" value="1"/>
</dbReference>
<dbReference type="Proteomes" id="UP001146067">
    <property type="component" value="Unassembled WGS sequence"/>
</dbReference>
<reference evidence="2" key="1">
    <citation type="submission" date="2022-12" db="EMBL/GenBank/DDBJ databases">
        <title>Gycomyces niveus sp.nov.,a novel actinomycete isolated from soil in Shouguan.</title>
        <authorList>
            <person name="Yang X."/>
        </authorList>
    </citation>
    <scope>NUCLEOTIDE SEQUENCE</scope>
    <source>
        <strain evidence="2">NEAU-A15</strain>
    </source>
</reference>
<dbReference type="SUPFAM" id="SSF50486">
    <property type="entry name" value="FMT C-terminal domain-like"/>
    <property type="match status" value="1"/>
</dbReference>
<keyword evidence="3" id="KW-1185">Reference proteome</keyword>
<dbReference type="InterPro" id="IPR005793">
    <property type="entry name" value="Formyl_trans_C"/>
</dbReference>
<dbReference type="GO" id="GO:0003824">
    <property type="term" value="F:catalytic activity"/>
    <property type="evidence" value="ECO:0007669"/>
    <property type="project" value="InterPro"/>
</dbReference>
<proteinExistence type="predicted"/>
<organism evidence="2 3">
    <name type="scientific">Glycomyces luteolus</name>
    <dbReference type="NCBI Taxonomy" id="2670330"/>
    <lineage>
        <taxon>Bacteria</taxon>
        <taxon>Bacillati</taxon>
        <taxon>Actinomycetota</taxon>
        <taxon>Actinomycetes</taxon>
        <taxon>Glycomycetales</taxon>
        <taxon>Glycomycetaceae</taxon>
        <taxon>Glycomyces</taxon>
    </lineage>
</organism>